<evidence type="ECO:0000256" key="10">
    <source>
        <dbReference type="ARBA" id="ARBA00022840"/>
    </source>
</evidence>
<dbReference type="Gene3D" id="3.30.1300.10">
    <property type="entry name" value="Pantoate-beta-alanine ligase, C-terminal domain"/>
    <property type="match status" value="1"/>
</dbReference>
<evidence type="ECO:0000256" key="12">
    <source>
        <dbReference type="ARBA" id="ARBA00047615"/>
    </source>
</evidence>
<dbReference type="InterPro" id="IPR042176">
    <property type="entry name" value="Pantoate_ligase_C"/>
</dbReference>
<dbReference type="InterPro" id="IPR003136">
    <property type="entry name" value="Cytidylate_kin"/>
</dbReference>
<dbReference type="InterPro" id="IPR011994">
    <property type="entry name" value="Cytidylate_kinase_dom"/>
</dbReference>
<evidence type="ECO:0000259" key="16">
    <source>
        <dbReference type="Pfam" id="PF02224"/>
    </source>
</evidence>
<feature type="binding site" evidence="15">
    <location>
        <position position="206"/>
    </location>
    <ligand>
        <name>ATP</name>
        <dbReference type="ChEBI" id="CHEBI:30616"/>
    </ligand>
</feature>
<dbReference type="InterPro" id="IPR003721">
    <property type="entry name" value="Pantoate_ligase"/>
</dbReference>
<dbReference type="GO" id="GO:0015949">
    <property type="term" value="P:nucleobase-containing small molecule interconversion"/>
    <property type="evidence" value="ECO:0007669"/>
    <property type="project" value="TreeGrafter"/>
</dbReference>
<dbReference type="OrthoDB" id="9773087at2"/>
<dbReference type="GO" id="GO:0006220">
    <property type="term" value="P:pyrimidine nucleotide metabolic process"/>
    <property type="evidence" value="ECO:0007669"/>
    <property type="project" value="UniProtKB-UniRule"/>
</dbReference>
<feature type="binding site" evidence="15">
    <location>
        <begin position="51"/>
        <end position="58"/>
    </location>
    <ligand>
        <name>ATP</name>
        <dbReference type="ChEBI" id="CHEBI:30616"/>
    </ligand>
</feature>
<dbReference type="GO" id="GO:0036430">
    <property type="term" value="F:CMP kinase activity"/>
    <property type="evidence" value="ECO:0007669"/>
    <property type="project" value="RHEA"/>
</dbReference>
<keyword evidence="18" id="KW-1185">Reference proteome</keyword>
<dbReference type="CDD" id="cd02020">
    <property type="entry name" value="CMPK"/>
    <property type="match status" value="1"/>
</dbReference>
<dbReference type="UniPathway" id="UPA00028">
    <property type="reaction ID" value="UER00005"/>
</dbReference>
<dbReference type="InterPro" id="IPR027417">
    <property type="entry name" value="P-loop_NTPase"/>
</dbReference>
<name>A0A0M2PVU1_PROHO</name>
<keyword evidence="7 15" id="KW-0808">Transferase</keyword>
<dbReference type="InterPro" id="IPR024894">
    <property type="entry name" value="Pantoate_ligase/cytidylate_kin"/>
</dbReference>
<dbReference type="NCBIfam" id="TIGR00017">
    <property type="entry name" value="cmk"/>
    <property type="match status" value="1"/>
</dbReference>
<dbReference type="NCBIfam" id="TIGR00125">
    <property type="entry name" value="cyt_tran_rel"/>
    <property type="match status" value="1"/>
</dbReference>
<comment type="function">
    <text evidence="15">Catalyzes the condensation of pantoate with beta-alanine in an ATP-dependent reaction via a pantoyl-adenylate intermediate.</text>
</comment>
<comment type="subcellular location">
    <subcellularLocation>
        <location evidence="15">Cytoplasm</location>
    </subcellularLocation>
</comment>
<dbReference type="InterPro" id="IPR004821">
    <property type="entry name" value="Cyt_trans-like"/>
</dbReference>
<comment type="similarity">
    <text evidence="2">Belongs to the pantothenate synthetase family.</text>
</comment>
<comment type="catalytic activity">
    <reaction evidence="14 15">
        <text>CMP + ATP = CDP + ADP</text>
        <dbReference type="Rhea" id="RHEA:11600"/>
        <dbReference type="ChEBI" id="CHEBI:30616"/>
        <dbReference type="ChEBI" id="CHEBI:58069"/>
        <dbReference type="ChEBI" id="CHEBI:60377"/>
        <dbReference type="ChEBI" id="CHEBI:456216"/>
        <dbReference type="EC" id="2.7.4.25"/>
    </reaction>
</comment>
<evidence type="ECO:0000256" key="9">
    <source>
        <dbReference type="ARBA" id="ARBA00022777"/>
    </source>
</evidence>
<comment type="caution">
    <text evidence="17">The sequence shown here is derived from an EMBL/GenBank/DDBJ whole genome shotgun (WGS) entry which is preliminary data.</text>
</comment>
<keyword evidence="8 15" id="KW-0547">Nucleotide-binding</keyword>
<dbReference type="NCBIfam" id="TIGR00018">
    <property type="entry name" value="panC"/>
    <property type="match status" value="1"/>
</dbReference>
<comment type="catalytic activity">
    <reaction evidence="12 15">
        <text>dCMP + ATP = dCDP + ADP</text>
        <dbReference type="Rhea" id="RHEA:25094"/>
        <dbReference type="ChEBI" id="CHEBI:30616"/>
        <dbReference type="ChEBI" id="CHEBI:57566"/>
        <dbReference type="ChEBI" id="CHEBI:58593"/>
        <dbReference type="ChEBI" id="CHEBI:456216"/>
        <dbReference type="EC" id="2.7.4.25"/>
    </reaction>
</comment>
<comment type="similarity">
    <text evidence="15">In the N-terminal section; belongs to the pantothenate synthetase family.</text>
</comment>
<dbReference type="Pfam" id="PF02569">
    <property type="entry name" value="Pantoate_ligase"/>
    <property type="match status" value="1"/>
</dbReference>
<evidence type="ECO:0000256" key="2">
    <source>
        <dbReference type="ARBA" id="ARBA00009256"/>
    </source>
</evidence>
<comment type="similarity">
    <text evidence="3">Belongs to the cytidylate kinase family. Type 1 subfamily.</text>
</comment>
<accession>A0A0M2PVU1</accession>
<dbReference type="PANTHER" id="PTHR21299:SF1">
    <property type="entry name" value="PANTOATE--BETA-ALANINE LIGASE"/>
    <property type="match status" value="1"/>
</dbReference>
<feature type="active site" description="Proton donor" evidence="15">
    <location>
        <position position="58"/>
    </location>
</feature>
<dbReference type="RefSeq" id="WP_017712720.1">
    <property type="nucleotide sequence ID" value="NZ_KB235937.1"/>
</dbReference>
<feature type="binding site" evidence="15">
    <location>
        <position position="183"/>
    </location>
    <ligand>
        <name>(R)-pantoate</name>
        <dbReference type="ChEBI" id="CHEBI:15980"/>
    </ligand>
</feature>
<dbReference type="HAMAP" id="MF_01349">
    <property type="entry name" value="PanCY"/>
    <property type="match status" value="1"/>
</dbReference>
<sequence>MRCLKTVVALRRYLELVRSGQGLGASIAGDRALPSPTPAPPVPRLGLVPTMGALHPGHLSLMERARRENEVVVVSIFVNPLQFSPQEDFGNYPQDRQRDLDLCEQQGVDLVFAPSVEEFYGLTGLGAGLTDQLTQVIPPLGLTQGLCGRSRPTHFQGVTTVVTKLLSLVQPDRAYFGQKDAQQLVILRHLVRDLNLPTQLVGCPIVREPSGLALSSRNAYLSPDQRHQATVLSRALGAAQGQFRRGERSGAALLATVQQVLATEPGVVVEYAEVVDPDTLTPLDSLGDQGLLALAAQVGPARLIDNVVLRQRHPIVALDGPAGAGKSTVTRRVAAALGLLYLDTGAMYRAVTWLMLDQGLDLADEPGVAEVLSQSEIRLEPGTLDPAAPWDLPPVRVWVNGQEVTAAIRTPEVTARVSRIAAQAAVRSALVQQQRRYGKTGGIVAEGRDIGTTVFPDAEVKIFLTASIQERARRRQQDLINQGQGTVDLGQLEAEIGERDRQDSSRSVSPLIKAPDALELLTDGLTIEAVTDRIVALYRDRVADLTP</sequence>
<dbReference type="EMBL" id="AJTX02000006">
    <property type="protein sequence ID" value="KKI99212.1"/>
    <property type="molecule type" value="Genomic_DNA"/>
</dbReference>
<evidence type="ECO:0000256" key="5">
    <source>
        <dbReference type="ARBA" id="ARBA00022598"/>
    </source>
</evidence>
<evidence type="ECO:0000256" key="1">
    <source>
        <dbReference type="ARBA" id="ARBA00004990"/>
    </source>
</evidence>
<evidence type="ECO:0000256" key="6">
    <source>
        <dbReference type="ARBA" id="ARBA00022655"/>
    </source>
</evidence>
<feature type="domain" description="Cytidylate kinase" evidence="16">
    <location>
        <begin position="316"/>
        <end position="538"/>
    </location>
</feature>
<keyword evidence="4 15" id="KW-0963">Cytoplasm</keyword>
<comment type="function">
    <text evidence="15">Catalyzes the transfer of a phosphate group from ATP to either CMP or dCMP to form CDP or dCDP and ADP, respectively.</text>
</comment>
<evidence type="ECO:0000256" key="11">
    <source>
        <dbReference type="ARBA" id="ARBA00023268"/>
    </source>
</evidence>
<dbReference type="Gene3D" id="3.40.50.300">
    <property type="entry name" value="P-loop containing nucleotide triphosphate hydrolases"/>
    <property type="match status" value="1"/>
</dbReference>
<evidence type="ECO:0000256" key="8">
    <source>
        <dbReference type="ARBA" id="ARBA00022741"/>
    </source>
</evidence>
<gene>
    <name evidence="15" type="primary">panC/cmk</name>
    <name evidence="17" type="ORF">PROH_15810</name>
</gene>
<comment type="pathway">
    <text evidence="1 15">Cofactor biosynthesis; (R)-pantothenate biosynthesis; (R)-pantothenate from (R)-pantoate and beta-alanine: step 1/1.</text>
</comment>
<dbReference type="eggNOG" id="COG0283">
    <property type="taxonomic scope" value="Bacteria"/>
</dbReference>
<keyword evidence="10 15" id="KW-0067">ATP-binding</keyword>
<dbReference type="SUPFAM" id="SSF52540">
    <property type="entry name" value="P-loop containing nucleoside triphosphate hydrolases"/>
    <property type="match status" value="1"/>
</dbReference>
<feature type="region of interest" description="Cytidylate kinase" evidence="15">
    <location>
        <begin position="308"/>
        <end position="547"/>
    </location>
</feature>
<evidence type="ECO:0000256" key="14">
    <source>
        <dbReference type="ARBA" id="ARBA00048478"/>
    </source>
</evidence>
<reference evidence="17" key="1">
    <citation type="submission" date="2012-04" db="EMBL/GenBank/DDBJ databases">
        <authorList>
            <person name="Borisov I.G."/>
            <person name="Ivanikova N.V."/>
            <person name="Pinevich A.V."/>
        </authorList>
    </citation>
    <scope>NUCLEOTIDE SEQUENCE [LARGE SCALE GENOMIC DNA]</scope>
    <source>
        <strain evidence="17">CALU 1027</strain>
    </source>
</reference>
<feature type="binding site" evidence="15">
    <location>
        <position position="82"/>
    </location>
    <ligand>
        <name>beta-alanine</name>
        <dbReference type="ChEBI" id="CHEBI:57966"/>
    </ligand>
</feature>
<feature type="binding site" evidence="15">
    <location>
        <begin position="177"/>
        <end position="180"/>
    </location>
    <ligand>
        <name>ATP</name>
        <dbReference type="ChEBI" id="CHEBI:30616"/>
    </ligand>
</feature>
<dbReference type="STRING" id="317619.GCA_000332315_02333"/>
<protein>
    <recommendedName>
        <fullName evidence="15">Bifunctional pantoate ligase/cytidylate kinase</fullName>
    </recommendedName>
    <domain>
        <recommendedName>
            <fullName evidence="15">Pantothenate synthetase</fullName>
            <shortName evidence="15">PS</shortName>
            <ecNumber evidence="15">6.3.2.1</ecNumber>
        </recommendedName>
        <alternativeName>
            <fullName evidence="15">Pantoate--beta-alanine ligase</fullName>
        </alternativeName>
        <alternativeName>
            <fullName evidence="15">Pantoate-activating enzyme</fullName>
        </alternativeName>
    </domain>
    <domain>
        <recommendedName>
            <fullName evidence="15">Cytidylate kinase</fullName>
            <shortName evidence="15">CK</shortName>
            <ecNumber evidence="15">2.7.4.25</ecNumber>
        </recommendedName>
        <alternativeName>
            <fullName evidence="15">Cytidine monophosphate kinase</fullName>
            <shortName evidence="15">CMP kinase</shortName>
        </alternativeName>
    </domain>
</protein>
<dbReference type="CDD" id="cd00560">
    <property type="entry name" value="PanC"/>
    <property type="match status" value="1"/>
</dbReference>
<dbReference type="HAMAP" id="MF_00238">
    <property type="entry name" value="Cytidyl_kinase_type1"/>
    <property type="match status" value="1"/>
</dbReference>
<dbReference type="AlphaFoldDB" id="A0A0M2PVU1"/>
<keyword evidence="9 15" id="KW-0418">Kinase</keyword>
<dbReference type="EC" id="2.7.4.25" evidence="15"/>
<dbReference type="NCBIfam" id="NF010004">
    <property type="entry name" value="PRK13477.1"/>
    <property type="match status" value="1"/>
</dbReference>
<keyword evidence="11 15" id="KW-0511">Multifunctional enzyme</keyword>
<keyword evidence="5 15" id="KW-0436">Ligase</keyword>
<dbReference type="InterPro" id="IPR014729">
    <property type="entry name" value="Rossmann-like_a/b/a_fold"/>
</dbReference>
<proteinExistence type="inferred from homology"/>
<dbReference type="GO" id="GO:0015940">
    <property type="term" value="P:pantothenate biosynthetic process"/>
    <property type="evidence" value="ECO:0007669"/>
    <property type="project" value="UniProtKB-UniRule"/>
</dbReference>
<comment type="similarity">
    <text evidence="15">In the C-terminal section; belongs to the cytidylate kinase family. Type 1 subfamily.</text>
</comment>
<dbReference type="SUPFAM" id="SSF52374">
    <property type="entry name" value="Nucleotidylyl transferase"/>
    <property type="match status" value="1"/>
</dbReference>
<feature type="binding site" evidence="15">
    <location>
        <begin position="214"/>
        <end position="217"/>
    </location>
    <ligand>
        <name>ATP</name>
        <dbReference type="ChEBI" id="CHEBI:30616"/>
    </ligand>
</feature>
<dbReference type="HAMAP" id="MF_00158">
    <property type="entry name" value="PanC"/>
    <property type="match status" value="1"/>
</dbReference>
<dbReference type="GO" id="GO:0004592">
    <property type="term" value="F:pantoate-beta-alanine ligase activity"/>
    <property type="evidence" value="ECO:0007669"/>
    <property type="project" value="UniProtKB-UniRule"/>
</dbReference>
<dbReference type="eggNOG" id="COG0414">
    <property type="taxonomic scope" value="Bacteria"/>
</dbReference>
<dbReference type="Pfam" id="PF02224">
    <property type="entry name" value="Cytidylate_kin"/>
    <property type="match status" value="1"/>
</dbReference>
<dbReference type="PANTHER" id="PTHR21299">
    <property type="entry name" value="CYTIDYLATE KINASE/PANTOATE-BETA-ALANINE LIGASE"/>
    <property type="match status" value="1"/>
</dbReference>
<keyword evidence="6 15" id="KW-0566">Pantothenate biosynthesis</keyword>
<comment type="catalytic activity">
    <reaction evidence="13 15">
        <text>(R)-pantoate + beta-alanine + ATP = (R)-pantothenate + AMP + diphosphate + H(+)</text>
        <dbReference type="Rhea" id="RHEA:10912"/>
        <dbReference type="ChEBI" id="CHEBI:15378"/>
        <dbReference type="ChEBI" id="CHEBI:15980"/>
        <dbReference type="ChEBI" id="CHEBI:29032"/>
        <dbReference type="ChEBI" id="CHEBI:30616"/>
        <dbReference type="ChEBI" id="CHEBI:33019"/>
        <dbReference type="ChEBI" id="CHEBI:57966"/>
        <dbReference type="ChEBI" id="CHEBI:456215"/>
        <dbReference type="EC" id="6.3.2.1"/>
    </reaction>
</comment>
<dbReference type="GO" id="GO:0036431">
    <property type="term" value="F:dCMP kinase activity"/>
    <property type="evidence" value="ECO:0007669"/>
    <property type="project" value="InterPro"/>
</dbReference>
<evidence type="ECO:0000256" key="7">
    <source>
        <dbReference type="ARBA" id="ARBA00022679"/>
    </source>
</evidence>
<evidence type="ECO:0000313" key="17">
    <source>
        <dbReference type="EMBL" id="KKI99212.1"/>
    </source>
</evidence>
<organism evidence="17 18">
    <name type="scientific">Prochlorothrix hollandica PCC 9006 = CALU 1027</name>
    <dbReference type="NCBI Taxonomy" id="317619"/>
    <lineage>
        <taxon>Bacteria</taxon>
        <taxon>Bacillati</taxon>
        <taxon>Cyanobacteriota</taxon>
        <taxon>Cyanophyceae</taxon>
        <taxon>Prochlorotrichales</taxon>
        <taxon>Prochlorotrichaceae</taxon>
        <taxon>Prochlorothrix</taxon>
    </lineage>
</organism>
<dbReference type="GO" id="GO:0005829">
    <property type="term" value="C:cytosol"/>
    <property type="evidence" value="ECO:0007669"/>
    <property type="project" value="TreeGrafter"/>
</dbReference>
<dbReference type="EC" id="6.3.2.1" evidence="15"/>
<evidence type="ECO:0000313" key="18">
    <source>
        <dbReference type="Proteomes" id="UP000034681"/>
    </source>
</evidence>
<evidence type="ECO:0000256" key="15">
    <source>
        <dbReference type="HAMAP-Rule" id="MF_01349"/>
    </source>
</evidence>
<evidence type="ECO:0000256" key="4">
    <source>
        <dbReference type="ARBA" id="ARBA00022490"/>
    </source>
</evidence>
<feature type="binding site" evidence="15">
    <location>
        <position position="82"/>
    </location>
    <ligand>
        <name>(R)-pantoate</name>
        <dbReference type="ChEBI" id="CHEBI:15980"/>
    </ligand>
</feature>
<evidence type="ECO:0000256" key="13">
    <source>
        <dbReference type="ARBA" id="ARBA00048258"/>
    </source>
</evidence>
<evidence type="ECO:0000256" key="3">
    <source>
        <dbReference type="ARBA" id="ARBA00009427"/>
    </source>
</evidence>
<dbReference type="GO" id="GO:0005524">
    <property type="term" value="F:ATP binding"/>
    <property type="evidence" value="ECO:0007669"/>
    <property type="project" value="UniProtKB-UniRule"/>
</dbReference>
<feature type="region of interest" description="Pantoate--beta-alanine ligase" evidence="15">
    <location>
        <begin position="1"/>
        <end position="307"/>
    </location>
</feature>
<dbReference type="Proteomes" id="UP000034681">
    <property type="component" value="Unassembled WGS sequence"/>
</dbReference>
<dbReference type="Gene3D" id="3.40.50.620">
    <property type="entry name" value="HUPs"/>
    <property type="match status" value="1"/>
</dbReference>